<dbReference type="Gene3D" id="3.40.50.720">
    <property type="entry name" value="NAD(P)-binding Rossmann-like Domain"/>
    <property type="match status" value="1"/>
</dbReference>
<proteinExistence type="predicted"/>
<gene>
    <name evidence="2" type="ORF">ACFO3O_04740</name>
</gene>
<dbReference type="SUPFAM" id="SSF51735">
    <property type="entry name" value="NAD(P)-binding Rossmann-fold domains"/>
    <property type="match status" value="1"/>
</dbReference>
<dbReference type="RefSeq" id="WP_379977734.1">
    <property type="nucleotide sequence ID" value="NZ_JBHSFV010000002.1"/>
</dbReference>
<comment type="caution">
    <text evidence="2">The sequence shown here is derived from an EMBL/GenBank/DDBJ whole genome shotgun (WGS) entry which is preliminary data.</text>
</comment>
<feature type="domain" description="CoA-binding" evidence="1">
    <location>
        <begin position="5"/>
        <end position="128"/>
    </location>
</feature>
<evidence type="ECO:0000313" key="3">
    <source>
        <dbReference type="Proteomes" id="UP001596043"/>
    </source>
</evidence>
<dbReference type="EMBL" id="JBHSFV010000002">
    <property type="protein sequence ID" value="MFC4633200.1"/>
    <property type="molecule type" value="Genomic_DNA"/>
</dbReference>
<dbReference type="Proteomes" id="UP001596043">
    <property type="component" value="Unassembled WGS sequence"/>
</dbReference>
<organism evidence="2 3">
    <name type="scientific">Dokdonia ponticola</name>
    <dbReference type="NCBI Taxonomy" id="2041041"/>
    <lineage>
        <taxon>Bacteria</taxon>
        <taxon>Pseudomonadati</taxon>
        <taxon>Bacteroidota</taxon>
        <taxon>Flavobacteriia</taxon>
        <taxon>Flavobacteriales</taxon>
        <taxon>Flavobacteriaceae</taxon>
        <taxon>Dokdonia</taxon>
    </lineage>
</organism>
<dbReference type="InterPro" id="IPR003781">
    <property type="entry name" value="CoA-bd"/>
</dbReference>
<reference evidence="3" key="1">
    <citation type="journal article" date="2019" name="Int. J. Syst. Evol. Microbiol.">
        <title>The Global Catalogue of Microorganisms (GCM) 10K type strain sequencing project: providing services to taxonomists for standard genome sequencing and annotation.</title>
        <authorList>
            <consortium name="The Broad Institute Genomics Platform"/>
            <consortium name="The Broad Institute Genome Sequencing Center for Infectious Disease"/>
            <person name="Wu L."/>
            <person name="Ma J."/>
        </authorList>
    </citation>
    <scope>NUCLEOTIDE SEQUENCE [LARGE SCALE GENOMIC DNA]</scope>
    <source>
        <strain evidence="3">YJ-61-S</strain>
    </source>
</reference>
<keyword evidence="3" id="KW-1185">Reference proteome</keyword>
<protein>
    <submittedName>
        <fullName evidence="2">CoA-binding protein</fullName>
    </submittedName>
</protein>
<sequence>MVKPTLVLGVSLKPNRYSNIAVRRLQQYKHPIIAVGLKEGTIDGQEVITFESAFANLPSRQAGAETHTNTIDTVTLYLSPPRQEAYMDYVISLKPKRVIFNPGTENPAFYVLLKENNIAYEIACTLVLLGTNQY</sequence>
<evidence type="ECO:0000259" key="1">
    <source>
        <dbReference type="Pfam" id="PF13380"/>
    </source>
</evidence>
<dbReference type="InterPro" id="IPR036291">
    <property type="entry name" value="NAD(P)-bd_dom_sf"/>
</dbReference>
<accession>A0ABV9HVZ0</accession>
<evidence type="ECO:0000313" key="2">
    <source>
        <dbReference type="EMBL" id="MFC4633200.1"/>
    </source>
</evidence>
<name>A0ABV9HVZ0_9FLAO</name>
<dbReference type="Pfam" id="PF13380">
    <property type="entry name" value="CoA_binding_2"/>
    <property type="match status" value="1"/>
</dbReference>